<evidence type="ECO:0000313" key="2">
    <source>
        <dbReference type="EMBL" id="KAG6961906.1"/>
    </source>
</evidence>
<protein>
    <submittedName>
        <fullName evidence="2">Uncharacterized protein</fullName>
    </submittedName>
</protein>
<name>A0A8T1UHG2_9STRA</name>
<organism evidence="2 3">
    <name type="scientific">Phytophthora cactorum</name>
    <dbReference type="NCBI Taxonomy" id="29920"/>
    <lineage>
        <taxon>Eukaryota</taxon>
        <taxon>Sar</taxon>
        <taxon>Stramenopiles</taxon>
        <taxon>Oomycota</taxon>
        <taxon>Peronosporomycetes</taxon>
        <taxon>Peronosporales</taxon>
        <taxon>Peronosporaceae</taxon>
        <taxon>Phytophthora</taxon>
    </lineage>
</organism>
<reference evidence="2" key="1">
    <citation type="submission" date="2021-01" db="EMBL/GenBank/DDBJ databases">
        <title>Phytophthora aleatoria, a newly-described species from Pinus radiata is distinct from Phytophthora cactorum isolates based on comparative genomics.</title>
        <authorList>
            <person name="Mcdougal R."/>
            <person name="Panda P."/>
            <person name="Williams N."/>
            <person name="Studholme D.J."/>
        </authorList>
    </citation>
    <scope>NUCLEOTIDE SEQUENCE</scope>
    <source>
        <strain evidence="2">NZFS 3830</strain>
    </source>
</reference>
<accession>A0A8T1UHG2</accession>
<feature type="compositionally biased region" description="Polar residues" evidence="1">
    <location>
        <begin position="126"/>
        <end position="135"/>
    </location>
</feature>
<feature type="region of interest" description="Disordered" evidence="1">
    <location>
        <begin position="125"/>
        <end position="155"/>
    </location>
</feature>
<dbReference type="AlphaFoldDB" id="A0A8T1UHG2"/>
<evidence type="ECO:0000313" key="3">
    <source>
        <dbReference type="Proteomes" id="UP000688947"/>
    </source>
</evidence>
<dbReference type="Proteomes" id="UP000688947">
    <property type="component" value="Unassembled WGS sequence"/>
</dbReference>
<evidence type="ECO:0000256" key="1">
    <source>
        <dbReference type="SAM" id="MobiDB-lite"/>
    </source>
</evidence>
<gene>
    <name evidence="2" type="ORF">JG687_00007445</name>
</gene>
<sequence>MAMWYIGCRIDSQKKCQQFAENNYACNAAGHSSFVQEIRVGRKYVEADRVGLVFRCLTQPSSRSLGPLKCQTLASGQETTVIESYLWANNVITYHLNPGSVLVPSQTSGLEKLALYGSRGFGRSSALGTSRNARGNSHHEPSVSPQQPNPELLRPPNTRICVLTSVSTPAIHSKTTEEPIPSEKTAQKIPITQVINLASS</sequence>
<proteinExistence type="predicted"/>
<comment type="caution">
    <text evidence="2">The sequence shown here is derived from an EMBL/GenBank/DDBJ whole genome shotgun (WGS) entry which is preliminary data.</text>
</comment>
<dbReference type="EMBL" id="JAENGZ010000330">
    <property type="protein sequence ID" value="KAG6961906.1"/>
    <property type="molecule type" value="Genomic_DNA"/>
</dbReference>